<dbReference type="HOGENOM" id="CLU_2804763_0_0_9"/>
<keyword evidence="2" id="KW-1185">Reference proteome</keyword>
<dbReference type="RefSeq" id="WP_040113585.1">
    <property type="nucleotide sequence ID" value="NZ_CP006906.1"/>
</dbReference>
<dbReference type="KEGG" id="cbv:U729_3104"/>
<dbReference type="AlphaFoldDB" id="A0A0A7G0K9"/>
<dbReference type="OrthoDB" id="1931644at2"/>
<geneLocation type="plasmid" evidence="1 2">
    <name>pCBJ</name>
</geneLocation>
<dbReference type="Proteomes" id="UP000030635">
    <property type="component" value="Plasmid pCBJ"/>
</dbReference>
<protein>
    <submittedName>
        <fullName evidence="1">Uncharacterized protein</fullName>
    </submittedName>
</protein>
<dbReference type="eggNOG" id="ENOG50327N3">
    <property type="taxonomic scope" value="Bacteria"/>
</dbReference>
<evidence type="ECO:0000313" key="1">
    <source>
        <dbReference type="EMBL" id="AIY85368.1"/>
    </source>
</evidence>
<keyword evidence="1" id="KW-0614">Plasmid</keyword>
<sequence length="67" mass="7813">MYYRAEIYNGSIVRNSFIAGSIEVLKDKSEPYVKDDKVTQIKVSKVEDIGFFKVPSEFEEYLKDELL</sequence>
<evidence type="ECO:0000313" key="2">
    <source>
        <dbReference type="Proteomes" id="UP000030635"/>
    </source>
</evidence>
<dbReference type="EMBL" id="CP006906">
    <property type="protein sequence ID" value="AIY85368.1"/>
    <property type="molecule type" value="Genomic_DNA"/>
</dbReference>
<accession>A0A0A7G0K9</accession>
<gene>
    <name evidence="1" type="ORF">U729_3104</name>
</gene>
<name>A0A0A7G0K9_9CLOT</name>
<reference evidence="1 2" key="1">
    <citation type="journal article" date="2015" name="Infect. Genet. Evol.">
        <title>Genomic sequences of six botulinum neurotoxin-producing strains representing three clostridial species illustrate the mobility and diversity of botulinum neurotoxin genes.</title>
        <authorList>
            <person name="Smith T.J."/>
            <person name="Hill K.K."/>
            <person name="Xie G."/>
            <person name="Foley B.T."/>
            <person name="Williamson C.H."/>
            <person name="Foster J.T."/>
            <person name="Johnson S.L."/>
            <person name="Chertkov O."/>
            <person name="Teshima H."/>
            <person name="Gibbons H.S."/>
            <person name="Johnsky L.A."/>
            <person name="Karavis M.A."/>
            <person name="Smith L.A."/>
        </authorList>
    </citation>
    <scope>NUCLEOTIDE SEQUENCE [LARGE SCALE GENOMIC DNA]</scope>
    <source>
        <strain evidence="1">Sullivan</strain>
        <plasmid evidence="2">Plasmid pCBJ</plasmid>
    </source>
</reference>
<proteinExistence type="predicted"/>
<organism evidence="1 2">
    <name type="scientific">Clostridium baratii str. Sullivan</name>
    <dbReference type="NCBI Taxonomy" id="1415775"/>
    <lineage>
        <taxon>Bacteria</taxon>
        <taxon>Bacillati</taxon>
        <taxon>Bacillota</taxon>
        <taxon>Clostridia</taxon>
        <taxon>Eubacteriales</taxon>
        <taxon>Clostridiaceae</taxon>
        <taxon>Clostridium</taxon>
    </lineage>
</organism>